<dbReference type="InterPro" id="IPR001633">
    <property type="entry name" value="EAL_dom"/>
</dbReference>
<reference evidence="4 5" key="1">
    <citation type="submission" date="2022-03" db="EMBL/GenBank/DDBJ databases">
        <authorList>
            <person name="Koch H."/>
        </authorList>
    </citation>
    <scope>NUCLEOTIDE SEQUENCE [LARGE SCALE GENOMIC DNA]</scope>
    <source>
        <strain evidence="4 5">G1</strain>
    </source>
</reference>
<feature type="domain" description="EAL" evidence="2">
    <location>
        <begin position="621"/>
        <end position="870"/>
    </location>
</feature>
<organism evidence="4 5">
    <name type="scientific">Trichlorobacter ammonificans</name>
    <dbReference type="NCBI Taxonomy" id="2916410"/>
    <lineage>
        <taxon>Bacteria</taxon>
        <taxon>Pseudomonadati</taxon>
        <taxon>Thermodesulfobacteriota</taxon>
        <taxon>Desulfuromonadia</taxon>
        <taxon>Geobacterales</taxon>
        <taxon>Geobacteraceae</taxon>
        <taxon>Trichlorobacter</taxon>
    </lineage>
</organism>
<gene>
    <name evidence="4" type="ORF">GEAMG1_0449</name>
</gene>
<evidence type="ECO:0000259" key="3">
    <source>
        <dbReference type="PROSITE" id="PS50887"/>
    </source>
</evidence>
<dbReference type="Gene3D" id="3.30.450.290">
    <property type="match status" value="1"/>
</dbReference>
<name>A0ABM9D4W3_9BACT</name>
<evidence type="ECO:0000313" key="4">
    <source>
        <dbReference type="EMBL" id="CAH2030271.1"/>
    </source>
</evidence>
<dbReference type="PANTHER" id="PTHR33121:SF71">
    <property type="entry name" value="OXYGEN SENSOR PROTEIN DOSP"/>
    <property type="match status" value="1"/>
</dbReference>
<evidence type="ECO:0000313" key="5">
    <source>
        <dbReference type="Proteomes" id="UP001295463"/>
    </source>
</evidence>
<dbReference type="Proteomes" id="UP001295463">
    <property type="component" value="Chromosome"/>
</dbReference>
<keyword evidence="5" id="KW-1185">Reference proteome</keyword>
<dbReference type="Gene3D" id="3.30.70.270">
    <property type="match status" value="1"/>
</dbReference>
<keyword evidence="4" id="KW-0808">Transferase</keyword>
<dbReference type="InterPro" id="IPR000160">
    <property type="entry name" value="GGDEF_dom"/>
</dbReference>
<dbReference type="NCBIfam" id="TIGR00254">
    <property type="entry name" value="GGDEF"/>
    <property type="match status" value="1"/>
</dbReference>
<keyword evidence="1" id="KW-0472">Membrane</keyword>
<dbReference type="InterPro" id="IPR043128">
    <property type="entry name" value="Rev_trsase/Diguanyl_cyclase"/>
</dbReference>
<sequence>MKLPHRPLSLSGLSRSASIRAFVAISCLIVSAVTFLVVVGISVIFYLYQEEQTTSEFTASVSRQSFGILQELMQKGWNGPQLHEMLERYRGSLPTTTTISLYRNEQLAWQSVDPDRPRTTEAQVLKVFSSGAAMKEFGGGALLMYTPLVAEKKCLGCHNSVTEGSVLAVLKVSSNLSASHAAAFRQVCGVFLLLSPMPLLMAWFLSRRINRHVSSAFELLRDKITAINRMDDLTSLNMTDQRVGLWEFDRLFAEMGDLIARIRSVAVGKEMLEFEIRVLERFIITSDSVKDWKERVCFLLLELNKVMPVYTLFCVFQVDEELYDIEIFWKSSPSPETSTLMEQTVRSRINREMSELAVHSSLSIVHTVADLRGDLLQLDATEIDMQTKSLLLKNPRIGGVVGIGVQTRIAEDPIRCLVIDSILTTLLNVVGSIKAIYKYTRELEYYATRDPLTNLFNQRIFWELLGYEISRAARHRYHFGLLVIDLDNFKQVNDTYGHIFGDKFLVQVADVIHGALRKGDILARYGGDEFSVVLPEADEEQVYLVATRIKDALEALVVPAPDGTPVRGTASIGMAVYPTHADNEKDLFMFADNMTYKAKAGGKNRVLVPTDEDVVHVFKRSSELSKLLIKTIEEKRVIPYFQPIVSTATGEILCHELLCRIEVEGEIMPAGDFIETAERLGIVCKLDCILMEKLFARMQADTYQGMIFINLSPRSLIMQEFIPTVIRLSHTYGIAHDRIVFELTERETVRNVSLLETFVTVLKLEGFKFAIDDFGAGFSSFQYVRRLPIDFVKIDGDFIREMLDDGKDYAFVKTLAVLAREFGIQTIAEYIENEELFRAISELEIDFGQGYHLGPPSPDLLPVGTIRKLT</sequence>
<dbReference type="EMBL" id="OW150024">
    <property type="protein sequence ID" value="CAH2030271.1"/>
    <property type="molecule type" value="Genomic_DNA"/>
</dbReference>
<dbReference type="PANTHER" id="PTHR33121">
    <property type="entry name" value="CYCLIC DI-GMP PHOSPHODIESTERASE PDEF"/>
    <property type="match status" value="1"/>
</dbReference>
<dbReference type="PROSITE" id="PS50887">
    <property type="entry name" value="GGDEF"/>
    <property type="match status" value="1"/>
</dbReference>
<dbReference type="InterPro" id="IPR029787">
    <property type="entry name" value="Nucleotide_cyclase"/>
</dbReference>
<evidence type="ECO:0000259" key="2">
    <source>
        <dbReference type="PROSITE" id="PS50883"/>
    </source>
</evidence>
<dbReference type="EC" id="2.7.7.65" evidence="4"/>
<keyword evidence="1" id="KW-0812">Transmembrane</keyword>
<proteinExistence type="predicted"/>
<keyword evidence="4" id="KW-0548">Nucleotidyltransferase</keyword>
<protein>
    <submittedName>
        <fullName evidence="4">Diguanylate cyclase</fullName>
        <ecNumber evidence="4">2.7.7.65</ecNumber>
    </submittedName>
</protein>
<dbReference type="SUPFAM" id="SSF55073">
    <property type="entry name" value="Nucleotide cyclase"/>
    <property type="match status" value="1"/>
</dbReference>
<dbReference type="CDD" id="cd01949">
    <property type="entry name" value="GGDEF"/>
    <property type="match status" value="1"/>
</dbReference>
<dbReference type="SUPFAM" id="SSF141868">
    <property type="entry name" value="EAL domain-like"/>
    <property type="match status" value="1"/>
</dbReference>
<dbReference type="SMART" id="SM00052">
    <property type="entry name" value="EAL"/>
    <property type="match status" value="1"/>
</dbReference>
<feature type="domain" description="GGDEF" evidence="3">
    <location>
        <begin position="477"/>
        <end position="611"/>
    </location>
</feature>
<keyword evidence="1" id="KW-1133">Transmembrane helix</keyword>
<dbReference type="Gene3D" id="3.20.20.450">
    <property type="entry name" value="EAL domain"/>
    <property type="match status" value="1"/>
</dbReference>
<feature type="transmembrane region" description="Helical" evidence="1">
    <location>
        <begin position="21"/>
        <end position="48"/>
    </location>
</feature>
<evidence type="ECO:0000256" key="1">
    <source>
        <dbReference type="SAM" id="Phobius"/>
    </source>
</evidence>
<dbReference type="PROSITE" id="PS50883">
    <property type="entry name" value="EAL"/>
    <property type="match status" value="1"/>
</dbReference>
<accession>A0ABM9D4W3</accession>
<dbReference type="InterPro" id="IPR035919">
    <property type="entry name" value="EAL_sf"/>
</dbReference>
<dbReference type="SMART" id="SM00267">
    <property type="entry name" value="GGDEF"/>
    <property type="match status" value="1"/>
</dbReference>
<dbReference type="RefSeq" id="WP_305731219.1">
    <property type="nucleotide sequence ID" value="NZ_OW150024.1"/>
</dbReference>
<dbReference type="InterPro" id="IPR050706">
    <property type="entry name" value="Cyclic-di-GMP_PDE-like"/>
</dbReference>
<dbReference type="CDD" id="cd01948">
    <property type="entry name" value="EAL"/>
    <property type="match status" value="1"/>
</dbReference>
<dbReference type="Pfam" id="PF00563">
    <property type="entry name" value="EAL"/>
    <property type="match status" value="1"/>
</dbReference>
<dbReference type="GO" id="GO:0052621">
    <property type="term" value="F:diguanylate cyclase activity"/>
    <property type="evidence" value="ECO:0007669"/>
    <property type="project" value="UniProtKB-EC"/>
</dbReference>
<dbReference type="Pfam" id="PF00990">
    <property type="entry name" value="GGDEF"/>
    <property type="match status" value="1"/>
</dbReference>